<evidence type="ECO:0000256" key="1">
    <source>
        <dbReference type="ARBA" id="ARBA00005228"/>
    </source>
</evidence>
<evidence type="ECO:0000256" key="6">
    <source>
        <dbReference type="RuleBase" id="RU368024"/>
    </source>
</evidence>
<dbReference type="SUPFAM" id="SSF53474">
    <property type="entry name" value="alpha/beta-Hydrolases"/>
    <property type="match status" value="1"/>
</dbReference>
<feature type="domain" description="Peptidase S9 prolyl oligopeptidase catalytic" evidence="7">
    <location>
        <begin position="459"/>
        <end position="634"/>
    </location>
</feature>
<dbReference type="InterPro" id="IPR029058">
    <property type="entry name" value="AB_hydrolase_fold"/>
</dbReference>
<evidence type="ECO:0000313" key="9">
    <source>
        <dbReference type="EMBL" id="OMJ69618.1"/>
    </source>
</evidence>
<feature type="domain" description="Peptidase S9A N-terminal" evidence="8">
    <location>
        <begin position="6"/>
        <end position="392"/>
    </location>
</feature>
<dbReference type="Pfam" id="PF00326">
    <property type="entry name" value="Peptidase_S9"/>
    <property type="match status" value="1"/>
</dbReference>
<comment type="caution">
    <text evidence="9">The sequence shown here is derived from an EMBL/GenBank/DDBJ whole genome shotgun (WGS) entry which is preliminary data.</text>
</comment>
<comment type="similarity">
    <text evidence="1 6">Belongs to the peptidase S9A family.</text>
</comment>
<protein>
    <recommendedName>
        <fullName evidence="6">Prolyl endopeptidase</fullName>
        <ecNumber evidence="6">3.4.21.-</ecNumber>
    </recommendedName>
</protein>
<dbReference type="AlphaFoldDB" id="A0A1R2AYM4"/>
<dbReference type="InterPro" id="IPR001375">
    <property type="entry name" value="Peptidase_S9_cat"/>
</dbReference>
<dbReference type="PRINTS" id="PR00862">
    <property type="entry name" value="PROLIGOPTASE"/>
</dbReference>
<dbReference type="PANTHER" id="PTHR11757:SF19">
    <property type="entry name" value="PROLYL ENDOPEPTIDASE-LIKE"/>
    <property type="match status" value="1"/>
</dbReference>
<comment type="function">
    <text evidence="5">Serine peptidase whose precise substrate specificity remains unclear. Does not cleave peptides after a arginine or lysine residue. Regulates trans-Golgi network morphology and sorting by regulating the membrane binding of the AP-1 complex. May play a role in the regulation of synaptic vesicle exocytosis.</text>
</comment>
<dbReference type="InterPro" id="IPR023302">
    <property type="entry name" value="Pept_S9A_N"/>
</dbReference>
<evidence type="ECO:0000256" key="4">
    <source>
        <dbReference type="ARBA" id="ARBA00022825"/>
    </source>
</evidence>
<dbReference type="GO" id="GO:0004252">
    <property type="term" value="F:serine-type endopeptidase activity"/>
    <property type="evidence" value="ECO:0007669"/>
    <property type="project" value="UniProtKB-UniRule"/>
</dbReference>
<evidence type="ECO:0000259" key="8">
    <source>
        <dbReference type="Pfam" id="PF02897"/>
    </source>
</evidence>
<dbReference type="Proteomes" id="UP000187209">
    <property type="component" value="Unassembled WGS sequence"/>
</dbReference>
<evidence type="ECO:0000256" key="5">
    <source>
        <dbReference type="ARBA" id="ARBA00045448"/>
    </source>
</evidence>
<accession>A0A1R2AYM4</accession>
<dbReference type="OrthoDB" id="248387at2759"/>
<reference evidence="9 10" key="1">
    <citation type="submission" date="2016-11" db="EMBL/GenBank/DDBJ databases">
        <title>The macronuclear genome of Stentor coeruleus: a giant cell with tiny introns.</title>
        <authorList>
            <person name="Slabodnick M."/>
            <person name="Ruby J.G."/>
            <person name="Reiff S.B."/>
            <person name="Swart E.C."/>
            <person name="Gosai S."/>
            <person name="Prabakaran S."/>
            <person name="Witkowska E."/>
            <person name="Larue G.E."/>
            <person name="Fisher S."/>
            <person name="Freeman R.M."/>
            <person name="Gunawardena J."/>
            <person name="Chu W."/>
            <person name="Stover N.A."/>
            <person name="Gregory B.D."/>
            <person name="Nowacki M."/>
            <person name="Derisi J."/>
            <person name="Roy S.W."/>
            <person name="Marshall W.F."/>
            <person name="Sood P."/>
        </authorList>
    </citation>
    <scope>NUCLEOTIDE SEQUENCE [LARGE SCALE GENOMIC DNA]</scope>
    <source>
        <strain evidence="9">WM001</strain>
    </source>
</reference>
<evidence type="ECO:0000313" key="10">
    <source>
        <dbReference type="Proteomes" id="UP000187209"/>
    </source>
</evidence>
<proteinExistence type="inferred from homology"/>
<dbReference type="PANTHER" id="PTHR11757">
    <property type="entry name" value="PROTEASE FAMILY S9A OLIGOPEPTIDASE"/>
    <property type="match status" value="1"/>
</dbReference>
<dbReference type="EMBL" id="MPUH01001177">
    <property type="protein sequence ID" value="OMJ69618.1"/>
    <property type="molecule type" value="Genomic_DNA"/>
</dbReference>
<dbReference type="InterPro" id="IPR002470">
    <property type="entry name" value="Peptidase_S9A"/>
</dbReference>
<dbReference type="Pfam" id="PF02897">
    <property type="entry name" value="Peptidase_S9_N"/>
    <property type="match status" value="1"/>
</dbReference>
<sequence length="681" mass="77609">MAMRLKAAVQHLHGRIRIDENWYINSTSQIVTKQLINKENENFKQLFNNIKPEYNEFLKRLNSRKLDSGVNTGEIIGKYYYTPTPEPPYSIIRTNQETGGQEQVFSLLDIPDVKKMSEKNRNALGEPIIRISDDENKIIAIVDLHCNDRPSVFVKDIKKGKIIDSLPLGSSVAWNKDSSGFYYTIPDNTNRPSIIAFHKLGTKQEQDKKLLEETNEAFYLEMNETKDKKYTILYSMSRVSSEVTVIDRNNGIPMKIISKQPNIRYYLEHNKGYFYVITNHDSPEFKLIKFPVGSNLSQAEVILEGDFCIDEVDMYEFNIVVYCRHKGVPVIKIYDLTNGKTHNMPFHKQESIFSIHPGTNLDYNSEEFTVVYSSPSVYEDTLVYNMKTQQVRVTNSKKITGAPLKLNNFVTTRLEVPSEDGIIVPMTLFHHKDILKDRKNRVLIKGYGAYGEKCDHGFKFSEVTAAEEGWIIANAHVRGEGELGMAWHKAATKEKKYLSFIDMLACSAFLIKEKYTQPKFLAGYGSSAGGMLMAQVLNLRPLLYAAMILEVPFVDPLTEMLNEDLPLSVTDRDEWGDPIKDPKIYDEIRSYAPYDNIAYAEYPPILVTGSVNDSRVSFPTILKYIKRLRSKALPRQSMSICDKNIALNITEGGHFGQGDLEGEAVIWGFLNKVVPIPNITN</sequence>
<evidence type="ECO:0000256" key="3">
    <source>
        <dbReference type="ARBA" id="ARBA00022801"/>
    </source>
</evidence>
<dbReference type="SUPFAM" id="SSF50993">
    <property type="entry name" value="Peptidase/esterase 'gauge' domain"/>
    <property type="match status" value="1"/>
</dbReference>
<dbReference type="EC" id="3.4.21.-" evidence="6"/>
<keyword evidence="3 6" id="KW-0378">Hydrolase</keyword>
<keyword evidence="2 6" id="KW-0645">Protease</keyword>
<organism evidence="9 10">
    <name type="scientific">Stentor coeruleus</name>
    <dbReference type="NCBI Taxonomy" id="5963"/>
    <lineage>
        <taxon>Eukaryota</taxon>
        <taxon>Sar</taxon>
        <taxon>Alveolata</taxon>
        <taxon>Ciliophora</taxon>
        <taxon>Postciliodesmatophora</taxon>
        <taxon>Heterotrichea</taxon>
        <taxon>Heterotrichida</taxon>
        <taxon>Stentoridae</taxon>
        <taxon>Stentor</taxon>
    </lineage>
</organism>
<dbReference type="GO" id="GO:0006508">
    <property type="term" value="P:proteolysis"/>
    <property type="evidence" value="ECO:0007669"/>
    <property type="project" value="UniProtKB-KW"/>
</dbReference>
<keyword evidence="4 6" id="KW-0720">Serine protease</keyword>
<gene>
    <name evidence="9" type="ORF">SteCoe_32617</name>
</gene>
<dbReference type="Gene3D" id="2.130.10.120">
    <property type="entry name" value="Prolyl oligopeptidase, N-terminal domain"/>
    <property type="match status" value="1"/>
</dbReference>
<dbReference type="Gene3D" id="3.40.50.1820">
    <property type="entry name" value="alpha/beta hydrolase"/>
    <property type="match status" value="1"/>
</dbReference>
<keyword evidence="10" id="KW-1185">Reference proteome</keyword>
<dbReference type="InterPro" id="IPR051543">
    <property type="entry name" value="Serine_Peptidase_S9A"/>
</dbReference>
<evidence type="ECO:0000256" key="2">
    <source>
        <dbReference type="ARBA" id="ARBA00022670"/>
    </source>
</evidence>
<evidence type="ECO:0000259" key="7">
    <source>
        <dbReference type="Pfam" id="PF00326"/>
    </source>
</evidence>
<name>A0A1R2AYM4_9CILI</name>